<accession>S3ZT67</accession>
<name>S3ZT67_9ACTN</name>
<sequence>MPRLLAGAGVVPGGGRAARWAVPSAVLSSKARDPAISQGRCRSDTRVV</sequence>
<evidence type="ECO:0000313" key="2">
    <source>
        <dbReference type="Proteomes" id="UP000014629"/>
    </source>
</evidence>
<comment type="caution">
    <text evidence="1">The sequence shown here is derived from an EMBL/GenBank/DDBJ whole genome shotgun (WGS) entry which is preliminary data.</text>
</comment>
<dbReference type="AlphaFoldDB" id="S3ZT67"/>
<gene>
    <name evidence="1" type="ORF">STRAU_5359</name>
</gene>
<dbReference type="Proteomes" id="UP000014629">
    <property type="component" value="Unassembled WGS sequence"/>
</dbReference>
<proteinExistence type="predicted"/>
<dbReference type="PATRIC" id="fig|1286094.4.peg.5292"/>
<organism evidence="1 2">
    <name type="scientific">Streptomyces aurantiacus JA 4570</name>
    <dbReference type="NCBI Taxonomy" id="1286094"/>
    <lineage>
        <taxon>Bacteria</taxon>
        <taxon>Bacillati</taxon>
        <taxon>Actinomycetota</taxon>
        <taxon>Actinomycetes</taxon>
        <taxon>Kitasatosporales</taxon>
        <taxon>Streptomycetaceae</taxon>
        <taxon>Streptomyces</taxon>
        <taxon>Streptomyces aurantiacus group</taxon>
    </lineage>
</organism>
<protein>
    <submittedName>
        <fullName evidence="1">Uncharacterized protein</fullName>
    </submittedName>
</protein>
<evidence type="ECO:0000313" key="1">
    <source>
        <dbReference type="EMBL" id="EPH41585.1"/>
    </source>
</evidence>
<reference evidence="1 2" key="1">
    <citation type="submission" date="2013-02" db="EMBL/GenBank/DDBJ databases">
        <title>Draft Genome Sequence of Streptomyces aurantiacus, Which Produces Setomimycin.</title>
        <authorList>
            <person name="Gruening B.A."/>
            <person name="Praeg A."/>
            <person name="Erxleben A."/>
            <person name="Guenther S."/>
            <person name="Mueller M."/>
        </authorList>
    </citation>
    <scope>NUCLEOTIDE SEQUENCE [LARGE SCALE GENOMIC DNA]</scope>
    <source>
        <strain evidence="1 2">JA 4570</strain>
    </source>
</reference>
<dbReference type="EMBL" id="AOPZ01000302">
    <property type="protein sequence ID" value="EPH41585.1"/>
    <property type="molecule type" value="Genomic_DNA"/>
</dbReference>
<keyword evidence="2" id="KW-1185">Reference proteome</keyword>